<protein>
    <recommendedName>
        <fullName evidence="4">Secreted protein</fullName>
    </recommendedName>
</protein>
<feature type="signal peptide" evidence="1">
    <location>
        <begin position="1"/>
        <end position="20"/>
    </location>
</feature>
<evidence type="ECO:0000313" key="3">
    <source>
        <dbReference type="Proteomes" id="UP001175227"/>
    </source>
</evidence>
<keyword evidence="3" id="KW-1185">Reference proteome</keyword>
<proteinExistence type="predicted"/>
<dbReference type="EMBL" id="JAUEPR010000010">
    <property type="protein sequence ID" value="KAK0480177.1"/>
    <property type="molecule type" value="Genomic_DNA"/>
</dbReference>
<feature type="chain" id="PRO_5041392639" description="Secreted protein" evidence="1">
    <location>
        <begin position="21"/>
        <end position="95"/>
    </location>
</feature>
<comment type="caution">
    <text evidence="2">The sequence shown here is derived from an EMBL/GenBank/DDBJ whole genome shotgun (WGS) entry which is preliminary data.</text>
</comment>
<dbReference type="Proteomes" id="UP001175227">
    <property type="component" value="Unassembled WGS sequence"/>
</dbReference>
<dbReference type="AlphaFoldDB" id="A0AA39U8L9"/>
<sequence>MLSVNILLVFSNSFAFFSDCFNCLRQSFNDLASESTISGPTSTSYECLSMVTKERNFDRSTWTHKSTWSESARATTPPGPSCRLVVHSILGTRLR</sequence>
<evidence type="ECO:0000256" key="1">
    <source>
        <dbReference type="SAM" id="SignalP"/>
    </source>
</evidence>
<name>A0AA39U8L9_9AGAR</name>
<gene>
    <name evidence="2" type="ORF">IW261DRAFT_1476573</name>
</gene>
<reference evidence="2" key="1">
    <citation type="submission" date="2023-06" db="EMBL/GenBank/DDBJ databases">
        <authorList>
            <consortium name="Lawrence Berkeley National Laboratory"/>
            <person name="Ahrendt S."/>
            <person name="Sahu N."/>
            <person name="Indic B."/>
            <person name="Wong-Bajracharya J."/>
            <person name="Merenyi Z."/>
            <person name="Ke H.-M."/>
            <person name="Monk M."/>
            <person name="Kocsube S."/>
            <person name="Drula E."/>
            <person name="Lipzen A."/>
            <person name="Balint B."/>
            <person name="Henrissat B."/>
            <person name="Andreopoulos B."/>
            <person name="Martin F.M."/>
            <person name="Harder C.B."/>
            <person name="Rigling D."/>
            <person name="Ford K.L."/>
            <person name="Foster G.D."/>
            <person name="Pangilinan J."/>
            <person name="Papanicolaou A."/>
            <person name="Barry K."/>
            <person name="LaButti K."/>
            <person name="Viragh M."/>
            <person name="Koriabine M."/>
            <person name="Yan M."/>
            <person name="Riley R."/>
            <person name="Champramary S."/>
            <person name="Plett K.L."/>
            <person name="Tsai I.J."/>
            <person name="Slot J."/>
            <person name="Sipos G."/>
            <person name="Plett J."/>
            <person name="Nagy L.G."/>
            <person name="Grigoriev I.V."/>
        </authorList>
    </citation>
    <scope>NUCLEOTIDE SEQUENCE</scope>
    <source>
        <strain evidence="2">ICMP 16352</strain>
    </source>
</reference>
<evidence type="ECO:0000313" key="2">
    <source>
        <dbReference type="EMBL" id="KAK0480177.1"/>
    </source>
</evidence>
<evidence type="ECO:0008006" key="4">
    <source>
        <dbReference type="Google" id="ProtNLM"/>
    </source>
</evidence>
<keyword evidence="1" id="KW-0732">Signal</keyword>
<organism evidence="2 3">
    <name type="scientific">Armillaria novae-zelandiae</name>
    <dbReference type="NCBI Taxonomy" id="153914"/>
    <lineage>
        <taxon>Eukaryota</taxon>
        <taxon>Fungi</taxon>
        <taxon>Dikarya</taxon>
        <taxon>Basidiomycota</taxon>
        <taxon>Agaricomycotina</taxon>
        <taxon>Agaricomycetes</taxon>
        <taxon>Agaricomycetidae</taxon>
        <taxon>Agaricales</taxon>
        <taxon>Marasmiineae</taxon>
        <taxon>Physalacriaceae</taxon>
        <taxon>Armillaria</taxon>
    </lineage>
</organism>
<accession>A0AA39U8L9</accession>